<gene>
    <name evidence="3" type="ORF">AK812_SmicGene43486</name>
</gene>
<feature type="region of interest" description="Disordered" evidence="1">
    <location>
        <begin position="49"/>
        <end position="104"/>
    </location>
</feature>
<evidence type="ECO:0000313" key="4">
    <source>
        <dbReference type="Proteomes" id="UP000186817"/>
    </source>
</evidence>
<feature type="transmembrane region" description="Helical" evidence="2">
    <location>
        <begin position="15"/>
        <end position="38"/>
    </location>
</feature>
<feature type="region of interest" description="Disordered" evidence="1">
    <location>
        <begin position="266"/>
        <end position="288"/>
    </location>
</feature>
<dbReference type="EMBL" id="LSRX01001989">
    <property type="protein sequence ID" value="OLP76559.1"/>
    <property type="molecule type" value="Genomic_DNA"/>
</dbReference>
<keyword evidence="2" id="KW-1133">Transmembrane helix</keyword>
<feature type="compositionally biased region" description="Polar residues" evidence="1">
    <location>
        <begin position="267"/>
        <end position="281"/>
    </location>
</feature>
<dbReference type="AlphaFoldDB" id="A0A1Q9C0X1"/>
<proteinExistence type="predicted"/>
<evidence type="ECO:0000313" key="3">
    <source>
        <dbReference type="EMBL" id="OLP76559.1"/>
    </source>
</evidence>
<name>A0A1Q9C0X1_SYMMI</name>
<reference evidence="3 4" key="1">
    <citation type="submission" date="2016-02" db="EMBL/GenBank/DDBJ databases">
        <title>Genome analysis of coral dinoflagellate symbionts highlights evolutionary adaptations to a symbiotic lifestyle.</title>
        <authorList>
            <person name="Aranda M."/>
            <person name="Li Y."/>
            <person name="Liew Y.J."/>
            <person name="Baumgarten S."/>
            <person name="Simakov O."/>
            <person name="Wilson M."/>
            <person name="Piel J."/>
            <person name="Ashoor H."/>
            <person name="Bougouffa S."/>
            <person name="Bajic V.B."/>
            <person name="Ryu T."/>
            <person name="Ravasi T."/>
            <person name="Bayer T."/>
            <person name="Micklem G."/>
            <person name="Kim H."/>
            <person name="Bhak J."/>
            <person name="Lajeunesse T.C."/>
            <person name="Voolstra C.R."/>
        </authorList>
    </citation>
    <scope>NUCLEOTIDE SEQUENCE [LARGE SCALE GENOMIC DNA]</scope>
    <source>
        <strain evidence="3 4">CCMP2467</strain>
    </source>
</reference>
<accession>A0A1Q9C0X1</accession>
<feature type="compositionally biased region" description="Basic and acidic residues" evidence="1">
    <location>
        <begin position="85"/>
        <end position="104"/>
    </location>
</feature>
<feature type="compositionally biased region" description="Polar residues" evidence="1">
    <location>
        <begin position="58"/>
        <end position="79"/>
    </location>
</feature>
<keyword evidence="2" id="KW-0472">Membrane</keyword>
<dbReference type="Proteomes" id="UP000186817">
    <property type="component" value="Unassembled WGS sequence"/>
</dbReference>
<comment type="caution">
    <text evidence="3">The sequence shown here is derived from an EMBL/GenBank/DDBJ whole genome shotgun (WGS) entry which is preliminary data.</text>
</comment>
<sequence length="288" mass="32316">MNVAQETLDLRRGSFSLPLSLLMSAFALVIPPGALTGLPSQAYGTLRHRPKAARSIDSKTSFTRSCPANARSATLQGKSQAHKGTRGDTNRQADRTATDRRQATERMKARIRLRIQATFQPPYRPNRSSLYDVKVNRRNARSRASRKRVLILRMIANRLDRNQTGYRETVRMNSMSGERPEQWWAGEDLNLRPHAYQVAAVKATGGARRDRTDDLMLAKHALSQLSYGPRRNRIRQDPCLLFQVSECPSGKPDEDRMDILRKEVIQPQVSAPPSGKANSHGVTGGVYK</sequence>
<keyword evidence="2" id="KW-0812">Transmembrane</keyword>
<evidence type="ECO:0000256" key="1">
    <source>
        <dbReference type="SAM" id="MobiDB-lite"/>
    </source>
</evidence>
<protein>
    <submittedName>
        <fullName evidence="3">Uncharacterized protein</fullName>
    </submittedName>
</protein>
<feature type="non-terminal residue" evidence="3">
    <location>
        <position position="288"/>
    </location>
</feature>
<organism evidence="3 4">
    <name type="scientific">Symbiodinium microadriaticum</name>
    <name type="common">Dinoflagellate</name>
    <name type="synonym">Zooxanthella microadriatica</name>
    <dbReference type="NCBI Taxonomy" id="2951"/>
    <lineage>
        <taxon>Eukaryota</taxon>
        <taxon>Sar</taxon>
        <taxon>Alveolata</taxon>
        <taxon>Dinophyceae</taxon>
        <taxon>Suessiales</taxon>
        <taxon>Symbiodiniaceae</taxon>
        <taxon>Symbiodinium</taxon>
    </lineage>
</organism>
<keyword evidence="4" id="KW-1185">Reference proteome</keyword>
<evidence type="ECO:0000256" key="2">
    <source>
        <dbReference type="SAM" id="Phobius"/>
    </source>
</evidence>